<feature type="compositionally biased region" description="Acidic residues" evidence="1">
    <location>
        <begin position="149"/>
        <end position="158"/>
    </location>
</feature>
<reference evidence="2 3" key="1">
    <citation type="submission" date="2018-11" db="EMBL/GenBank/DDBJ databases">
        <title>Genome sequence and assembly of Colletotrichum sidae.</title>
        <authorList>
            <person name="Gan P."/>
            <person name="Shirasu K."/>
        </authorList>
    </citation>
    <scope>NUCLEOTIDE SEQUENCE [LARGE SCALE GENOMIC DNA]</scope>
    <source>
        <strain evidence="2 3">CBS 518.97</strain>
    </source>
</reference>
<comment type="caution">
    <text evidence="2">The sequence shown here is derived from an EMBL/GenBank/DDBJ whole genome shotgun (WGS) entry which is preliminary data.</text>
</comment>
<sequence length="391" mass="41410">MASVLGKRKAPGAAAPAKKVAAAASAAARKTALKKGKPNAAAAAAVPNATKKRAPKPAEEEKRREDEEVVDQAVLDAQEVFRRHFEAAFGPLPDDGGKSEKKARAGRGELDESEDEGGEEDDTGDEDLEEDVGADGEEQSGEEWGGLSGDDEDEDDENTTNAVEVVDHSSAKPLPTSTMSKRELKAFMSSKPPSQTSPKPAPAAIDPAASDDENDKSHLANDLALQRLLSESHLLARHTRPNNPNLAPRPFAEGRLRQRQLDLRAQNLAASNGPFTSGQGVTSLFAQEKMPMAIRKGMNAAAAGRESKRRSQAKENGIVLEREAPSLKRAKRSSRGERSVDGPSVGRMKGAQLRLSERDVRSIEGPGSGGMRGGAGRRGGRGGGRGGRGRR</sequence>
<feature type="region of interest" description="Disordered" evidence="1">
    <location>
        <begin position="26"/>
        <end position="71"/>
    </location>
</feature>
<feature type="region of interest" description="Disordered" evidence="1">
    <location>
        <begin position="86"/>
        <end position="259"/>
    </location>
</feature>
<protein>
    <submittedName>
        <fullName evidence="2">Protein FAF1</fullName>
    </submittedName>
</protein>
<evidence type="ECO:0000256" key="1">
    <source>
        <dbReference type="SAM" id="MobiDB-lite"/>
    </source>
</evidence>
<accession>A0A4R8TCA7</accession>
<dbReference type="EMBL" id="QAPF01000132">
    <property type="protein sequence ID" value="TEA15538.1"/>
    <property type="molecule type" value="Genomic_DNA"/>
</dbReference>
<feature type="region of interest" description="Disordered" evidence="1">
    <location>
        <begin position="300"/>
        <end position="391"/>
    </location>
</feature>
<name>A0A4R8TCA7_9PEZI</name>
<gene>
    <name evidence="2" type="primary">FAF1</name>
    <name evidence="2" type="ORF">C8034_v011302</name>
</gene>
<feature type="compositionally biased region" description="Low complexity" evidence="1">
    <location>
        <begin position="38"/>
        <end position="49"/>
    </location>
</feature>
<dbReference type="AlphaFoldDB" id="A0A4R8TCA7"/>
<feature type="compositionally biased region" description="Basic and acidic residues" evidence="1">
    <location>
        <begin position="95"/>
        <end position="110"/>
    </location>
</feature>
<feature type="compositionally biased region" description="Basic and acidic residues" evidence="1">
    <location>
        <begin position="56"/>
        <end position="66"/>
    </location>
</feature>
<dbReference type="Proteomes" id="UP000295604">
    <property type="component" value="Unassembled WGS sequence"/>
</dbReference>
<feature type="compositionally biased region" description="Acidic residues" evidence="1">
    <location>
        <begin position="111"/>
        <end position="141"/>
    </location>
</feature>
<evidence type="ECO:0000313" key="3">
    <source>
        <dbReference type="Proteomes" id="UP000295604"/>
    </source>
</evidence>
<dbReference type="InterPro" id="IPR053030">
    <property type="entry name" value="Ribosomal_biogenesis_FAF1-like"/>
</dbReference>
<dbReference type="GO" id="GO:0000462">
    <property type="term" value="P:maturation of SSU-rRNA from tricistronic rRNA transcript (SSU-rRNA, 5.8S rRNA, LSU-rRNA)"/>
    <property type="evidence" value="ECO:0007669"/>
    <property type="project" value="TreeGrafter"/>
</dbReference>
<feature type="compositionally biased region" description="Gly residues" evidence="1">
    <location>
        <begin position="366"/>
        <end position="391"/>
    </location>
</feature>
<dbReference type="PANTHER" id="PTHR28096">
    <property type="entry name" value="PROTEIN FAF1"/>
    <property type="match status" value="1"/>
</dbReference>
<organism evidence="2 3">
    <name type="scientific">Colletotrichum sidae</name>
    <dbReference type="NCBI Taxonomy" id="1347389"/>
    <lineage>
        <taxon>Eukaryota</taxon>
        <taxon>Fungi</taxon>
        <taxon>Dikarya</taxon>
        <taxon>Ascomycota</taxon>
        <taxon>Pezizomycotina</taxon>
        <taxon>Sordariomycetes</taxon>
        <taxon>Hypocreomycetidae</taxon>
        <taxon>Glomerellales</taxon>
        <taxon>Glomerellaceae</taxon>
        <taxon>Colletotrichum</taxon>
        <taxon>Colletotrichum orbiculare species complex</taxon>
    </lineage>
</organism>
<evidence type="ECO:0000313" key="2">
    <source>
        <dbReference type="EMBL" id="TEA15538.1"/>
    </source>
</evidence>
<proteinExistence type="predicted"/>
<dbReference type="GO" id="GO:0005730">
    <property type="term" value="C:nucleolus"/>
    <property type="evidence" value="ECO:0007669"/>
    <property type="project" value="TreeGrafter"/>
</dbReference>
<dbReference type="PANTHER" id="PTHR28096:SF1">
    <property type="entry name" value="PROTEIN FAF1"/>
    <property type="match status" value="1"/>
</dbReference>
<feature type="compositionally biased region" description="Low complexity" evidence="1">
    <location>
        <begin position="189"/>
        <end position="208"/>
    </location>
</feature>
<keyword evidence="3" id="KW-1185">Reference proteome</keyword>